<evidence type="ECO:0000259" key="5">
    <source>
        <dbReference type="PROSITE" id="PS50893"/>
    </source>
</evidence>
<keyword evidence="3" id="KW-0547">Nucleotide-binding</keyword>
<dbReference type="EMBL" id="CP074132">
    <property type="protein sequence ID" value="QUX27528.1"/>
    <property type="molecule type" value="Genomic_DNA"/>
</dbReference>
<evidence type="ECO:0000256" key="4">
    <source>
        <dbReference type="ARBA" id="ARBA00022840"/>
    </source>
</evidence>
<keyword evidence="4 6" id="KW-0067">ATP-binding</keyword>
<evidence type="ECO:0000256" key="3">
    <source>
        <dbReference type="ARBA" id="ARBA00022741"/>
    </source>
</evidence>
<comment type="similarity">
    <text evidence="1">Belongs to the ABC transporter superfamily.</text>
</comment>
<feature type="domain" description="ABC transporter" evidence="5">
    <location>
        <begin position="4"/>
        <end position="229"/>
    </location>
</feature>
<dbReference type="PANTHER" id="PTHR42734:SF5">
    <property type="entry name" value="IRON TRANSPORT SYSTEM ATP-BINDING PROTEIN HI_0361-RELATED"/>
    <property type="match status" value="1"/>
</dbReference>
<dbReference type="Pfam" id="PF00005">
    <property type="entry name" value="ABC_tran"/>
    <property type="match status" value="1"/>
</dbReference>
<dbReference type="PANTHER" id="PTHR42734">
    <property type="entry name" value="METAL TRANSPORT SYSTEM ATP-BINDING PROTEIN TM_0124-RELATED"/>
    <property type="match status" value="1"/>
</dbReference>
<sequence>MNRLELDGVYAGYGREDVLRGVDAAVPEGAVTALVGPNGSGKSTLLGLMAGTVAVRRGGVRASRPGRPAFVVQRSAVPDALPVTVREAVAMGRWAHRGFWRPLTRRDRAVVAECLDRLDVADLADRRLGELSGGQRQRVLIAQGLAQEADLLLLDEPSAGLDHRAREYVRRVLERARADGVTVVHATHAPDEALDADHCLVLAGGRIAASGPPEEAARAWEGARSAGFG</sequence>
<dbReference type="PROSITE" id="PS00211">
    <property type="entry name" value="ABC_TRANSPORTER_1"/>
    <property type="match status" value="1"/>
</dbReference>
<organism evidence="6 7">
    <name type="scientific">Nocardiopsis akebiae</name>
    <dbReference type="NCBI Taxonomy" id="2831968"/>
    <lineage>
        <taxon>Bacteria</taxon>
        <taxon>Bacillati</taxon>
        <taxon>Actinomycetota</taxon>
        <taxon>Actinomycetes</taxon>
        <taxon>Streptosporangiales</taxon>
        <taxon>Nocardiopsidaceae</taxon>
        <taxon>Nocardiopsis</taxon>
    </lineage>
</organism>
<dbReference type="InterPro" id="IPR003439">
    <property type="entry name" value="ABC_transporter-like_ATP-bd"/>
</dbReference>
<dbReference type="RefSeq" id="WP_212640590.1">
    <property type="nucleotide sequence ID" value="NZ_CP074132.1"/>
</dbReference>
<dbReference type="GO" id="GO:0005524">
    <property type="term" value="F:ATP binding"/>
    <property type="evidence" value="ECO:0007669"/>
    <property type="project" value="UniProtKB-KW"/>
</dbReference>
<dbReference type="NCBIfam" id="NF040873">
    <property type="entry name" value="AztA"/>
    <property type="match status" value="1"/>
</dbReference>
<evidence type="ECO:0000313" key="7">
    <source>
        <dbReference type="Proteomes" id="UP000678016"/>
    </source>
</evidence>
<name>A0ABX8BZP4_9ACTN</name>
<evidence type="ECO:0000256" key="1">
    <source>
        <dbReference type="ARBA" id="ARBA00005417"/>
    </source>
</evidence>
<dbReference type="InterPro" id="IPR047748">
    <property type="entry name" value="AztA-like"/>
</dbReference>
<dbReference type="InterPro" id="IPR050153">
    <property type="entry name" value="Metal_Ion_Import_ABC"/>
</dbReference>
<dbReference type="InterPro" id="IPR027417">
    <property type="entry name" value="P-loop_NTPase"/>
</dbReference>
<keyword evidence="2" id="KW-0813">Transport</keyword>
<gene>
    <name evidence="6" type="ORF">KGD83_19725</name>
</gene>
<dbReference type="Proteomes" id="UP000678016">
    <property type="component" value="Chromosome"/>
</dbReference>
<evidence type="ECO:0000256" key="2">
    <source>
        <dbReference type="ARBA" id="ARBA00022448"/>
    </source>
</evidence>
<protein>
    <submittedName>
        <fullName evidence="6">Metal ABC transporter ATP-binding protein</fullName>
    </submittedName>
</protein>
<dbReference type="Gene3D" id="3.40.50.300">
    <property type="entry name" value="P-loop containing nucleotide triphosphate hydrolases"/>
    <property type="match status" value="1"/>
</dbReference>
<accession>A0ABX8BZP4</accession>
<evidence type="ECO:0000313" key="6">
    <source>
        <dbReference type="EMBL" id="QUX27528.1"/>
    </source>
</evidence>
<keyword evidence="7" id="KW-1185">Reference proteome</keyword>
<dbReference type="PROSITE" id="PS50893">
    <property type="entry name" value="ABC_TRANSPORTER_2"/>
    <property type="match status" value="1"/>
</dbReference>
<dbReference type="SMART" id="SM00382">
    <property type="entry name" value="AAA"/>
    <property type="match status" value="1"/>
</dbReference>
<proteinExistence type="inferred from homology"/>
<reference evidence="7" key="1">
    <citation type="submission" date="2021-05" db="EMBL/GenBank/DDBJ databases">
        <title>Direct Submission.</title>
        <authorList>
            <person name="Li K."/>
            <person name="Gao J."/>
        </authorList>
    </citation>
    <scope>NUCLEOTIDE SEQUENCE [LARGE SCALE GENOMIC DNA]</scope>
    <source>
        <strain evidence="7">HDS12</strain>
    </source>
</reference>
<dbReference type="SUPFAM" id="SSF52540">
    <property type="entry name" value="P-loop containing nucleoside triphosphate hydrolases"/>
    <property type="match status" value="1"/>
</dbReference>
<dbReference type="InterPro" id="IPR017871">
    <property type="entry name" value="ABC_transporter-like_CS"/>
</dbReference>
<dbReference type="InterPro" id="IPR003593">
    <property type="entry name" value="AAA+_ATPase"/>
</dbReference>